<dbReference type="PANTHER" id="PTHR10426">
    <property type="entry name" value="STRICTOSIDINE SYNTHASE-RELATED"/>
    <property type="match status" value="1"/>
</dbReference>
<gene>
    <name evidence="6" type="ORF">Pa4123_43170</name>
</gene>
<dbReference type="Pfam" id="PF03088">
    <property type="entry name" value="Str_synth"/>
    <property type="match status" value="1"/>
</dbReference>
<evidence type="ECO:0000256" key="3">
    <source>
        <dbReference type="ARBA" id="ARBA00023180"/>
    </source>
</evidence>
<evidence type="ECO:0000256" key="4">
    <source>
        <dbReference type="SAM" id="MobiDB-lite"/>
    </source>
</evidence>
<keyword evidence="2" id="KW-0597">Phosphoprotein</keyword>
<evidence type="ECO:0000313" key="6">
    <source>
        <dbReference type="EMBL" id="GLH99042.1"/>
    </source>
</evidence>
<keyword evidence="3" id="KW-0325">Glycoprotein</keyword>
<feature type="region of interest" description="Disordered" evidence="4">
    <location>
        <begin position="1"/>
        <end position="32"/>
    </location>
</feature>
<evidence type="ECO:0000259" key="5">
    <source>
        <dbReference type="Pfam" id="PF03088"/>
    </source>
</evidence>
<name>A0ABQ5QYN4_9ACTN</name>
<dbReference type="Gene3D" id="2.120.10.30">
    <property type="entry name" value="TolB, C-terminal domain"/>
    <property type="match status" value="1"/>
</dbReference>
<dbReference type="SUPFAM" id="SSF63829">
    <property type="entry name" value="Calcium-dependent phosphotriesterase"/>
    <property type="match status" value="1"/>
</dbReference>
<sequence>MSRPRIRPVVWSPPPAPPRARQAHSEPPMPAPHLLPVDGAGPEDVAVHPDGTLYTGLEDGRILALPSSGPPQVVAETGGRPLGIEIAADGTLLVCDAYRGLLHVDPASRKMATLVPAGDALTVCNNAAIAADGTVYFSDSTRRFPLAYWRGDLMEHSGTGRLLRRTPDGAVDVLLDGLQFANGVALAADESFVVVAETGAYRLTRLWLTGARAGQRDTLVDNLPGFPDNLSTGSDGRIWIAIGSPRNRVLDWAHARTPLIRRTVWALPERLQPQPVRTAWAMAVDDSGRVVADLQGAGDKYHLVTGVREHGGRLYLGSLVEGSIAVVDLM</sequence>
<evidence type="ECO:0000313" key="7">
    <source>
        <dbReference type="Proteomes" id="UP001144280"/>
    </source>
</evidence>
<dbReference type="RefSeq" id="WP_281898401.1">
    <property type="nucleotide sequence ID" value="NZ_BSDI01000020.1"/>
</dbReference>
<dbReference type="Pfam" id="PF20067">
    <property type="entry name" value="SSL_N"/>
    <property type="match status" value="1"/>
</dbReference>
<comment type="caution">
    <text evidence="6">The sequence shown here is derived from an EMBL/GenBank/DDBJ whole genome shotgun (WGS) entry which is preliminary data.</text>
</comment>
<dbReference type="Proteomes" id="UP001144280">
    <property type="component" value="Unassembled WGS sequence"/>
</dbReference>
<dbReference type="InterPro" id="IPR011042">
    <property type="entry name" value="6-blade_b-propeller_TolB-like"/>
</dbReference>
<dbReference type="PANTHER" id="PTHR10426:SF88">
    <property type="entry name" value="ADIPOCYTE PLASMA MEMBRANE-ASSOCIATED PROTEIN HEMOMUCIN-RELATED"/>
    <property type="match status" value="1"/>
</dbReference>
<comment type="similarity">
    <text evidence="1">Belongs to the strictosidine synthase family.</text>
</comment>
<protein>
    <submittedName>
        <fullName evidence="6">Strictosidine synthase</fullName>
    </submittedName>
</protein>
<feature type="domain" description="Strictosidine synthase conserved region" evidence="5">
    <location>
        <begin position="129"/>
        <end position="210"/>
    </location>
</feature>
<evidence type="ECO:0000256" key="1">
    <source>
        <dbReference type="ARBA" id="ARBA00009191"/>
    </source>
</evidence>
<reference evidence="6" key="1">
    <citation type="submission" date="2022-12" db="EMBL/GenBank/DDBJ databases">
        <title>New Phytohabitans aurantiacus sp. RD004123 nov., an actinomycete isolated from soil.</title>
        <authorList>
            <person name="Triningsih D.W."/>
            <person name="Harunari E."/>
            <person name="Igarashi Y."/>
        </authorList>
    </citation>
    <scope>NUCLEOTIDE SEQUENCE</scope>
    <source>
        <strain evidence="6">RD004123</strain>
    </source>
</reference>
<dbReference type="InterPro" id="IPR018119">
    <property type="entry name" value="Strictosidine_synth_cons-reg"/>
</dbReference>
<proteinExistence type="inferred from homology"/>
<evidence type="ECO:0000256" key="2">
    <source>
        <dbReference type="ARBA" id="ARBA00022553"/>
    </source>
</evidence>
<keyword evidence="7" id="KW-1185">Reference proteome</keyword>
<dbReference type="EMBL" id="BSDI01000020">
    <property type="protein sequence ID" value="GLH99042.1"/>
    <property type="molecule type" value="Genomic_DNA"/>
</dbReference>
<accession>A0ABQ5QYN4</accession>
<organism evidence="6 7">
    <name type="scientific">Phytohabitans aurantiacus</name>
    <dbReference type="NCBI Taxonomy" id="3016789"/>
    <lineage>
        <taxon>Bacteria</taxon>
        <taxon>Bacillati</taxon>
        <taxon>Actinomycetota</taxon>
        <taxon>Actinomycetes</taxon>
        <taxon>Micromonosporales</taxon>
        <taxon>Micromonosporaceae</taxon>
    </lineage>
</organism>